<evidence type="ECO:0000256" key="6">
    <source>
        <dbReference type="ARBA" id="ARBA00023006"/>
    </source>
</evidence>
<feature type="transmembrane region" description="Helical" evidence="9">
    <location>
        <begin position="505"/>
        <end position="525"/>
    </location>
</feature>
<protein>
    <recommendedName>
        <fullName evidence="9">Autophagy-related protein</fullName>
    </recommendedName>
</protein>
<organism evidence="10 11">
    <name type="scientific">Penicillium diatomitis</name>
    <dbReference type="NCBI Taxonomy" id="2819901"/>
    <lineage>
        <taxon>Eukaryota</taxon>
        <taxon>Fungi</taxon>
        <taxon>Dikarya</taxon>
        <taxon>Ascomycota</taxon>
        <taxon>Pezizomycotina</taxon>
        <taxon>Eurotiomycetes</taxon>
        <taxon>Eurotiomycetidae</taxon>
        <taxon>Eurotiales</taxon>
        <taxon>Aspergillaceae</taxon>
        <taxon>Penicillium</taxon>
    </lineage>
</organism>
<dbReference type="SUPFAM" id="SSF103473">
    <property type="entry name" value="MFS general substrate transporter"/>
    <property type="match status" value="1"/>
</dbReference>
<evidence type="ECO:0000256" key="7">
    <source>
        <dbReference type="ARBA" id="ARBA00023136"/>
    </source>
</evidence>
<keyword evidence="4 9" id="KW-0812">Transmembrane</keyword>
<feature type="transmembrane region" description="Helical" evidence="9">
    <location>
        <begin position="343"/>
        <end position="365"/>
    </location>
</feature>
<keyword evidence="9" id="KW-0926">Vacuole</keyword>
<proteinExistence type="inferred from homology"/>
<gene>
    <name evidence="10" type="ORF">N7539_005824</name>
</gene>
<dbReference type="PANTHER" id="PTHR23519:SF5">
    <property type="entry name" value="AUTOPHAGY-RELATED PROTEIN"/>
    <property type="match status" value="1"/>
</dbReference>
<evidence type="ECO:0000256" key="4">
    <source>
        <dbReference type="ARBA" id="ARBA00022692"/>
    </source>
</evidence>
<feature type="transmembrane region" description="Helical" evidence="9">
    <location>
        <begin position="468"/>
        <end position="493"/>
    </location>
</feature>
<dbReference type="Pfam" id="PF11700">
    <property type="entry name" value="ATG22"/>
    <property type="match status" value="2"/>
</dbReference>
<evidence type="ECO:0000256" key="8">
    <source>
        <dbReference type="ARBA" id="ARBA00024801"/>
    </source>
</evidence>
<dbReference type="Gene3D" id="1.20.1250.20">
    <property type="entry name" value="MFS general substrate transporter like domains"/>
    <property type="match status" value="1"/>
</dbReference>
<dbReference type="GeneID" id="81625675"/>
<accession>A0A9X0BTV1</accession>
<sequence length="552" mass="61902">MSASKDAELTAVEVGADRENGRLQTEIFTKEEEQTVAPDQFDEKYRTTRNEIWAYYAYYIGNNGLSLFNFAPTAFQNLLYQAAPENGLMEFLGQPRSINSIVLLSNGISFAIQVVVFLVIGSFADFGNWRPNILIGLSIVAWAIGFGWLGVHTSDDWRIGVGLYMVGLIAYQTTLTFWTAAFPGLARNTVEMKEKADALVAGTITRDEYDYADTMMRSRLANIAFYVQSVGEIFILAIIVGIMFGLDVNASQENNNWGLSVLIAFVSGVWLLVSLPWFFLEKRRPGQNPGRRGILIAGVWQLWHAMKQIWHLKQSLIYLIGYFLLGDSLNTTVTVIGTLQNSIVAYNTLQLTYLLIVGIAAQVSFKPYNRSYFPMALLTGVSQAVGIYAFWYIQQRFHLGTKTMFNAIAVSIILLDGWGMIGIWTDKFGFHNAWEVWVYQAFYGLFVCPWYSYSQIMISEVTPRGHEFLFFSLFSIIGKTSSFIGPLVSSAIIDASPTGDNSAPFYFLFALSVVSFGIMAFGVDLRKSQVEQEKFLQDKKKHLEDSSSGDNA</sequence>
<reference evidence="10" key="2">
    <citation type="journal article" date="2023" name="IMA Fungus">
        <title>Comparative genomic study of the Penicillium genus elucidates a diverse pangenome and 15 lateral gene transfer events.</title>
        <authorList>
            <person name="Petersen C."/>
            <person name="Sorensen T."/>
            <person name="Nielsen M.R."/>
            <person name="Sondergaard T.E."/>
            <person name="Sorensen J.L."/>
            <person name="Fitzpatrick D.A."/>
            <person name="Frisvad J.C."/>
            <person name="Nielsen K.L."/>
        </authorList>
    </citation>
    <scope>NUCLEOTIDE SEQUENCE</scope>
    <source>
        <strain evidence="10">IBT 30728</strain>
    </source>
</reference>
<dbReference type="GO" id="GO:0006865">
    <property type="term" value="P:amino acid transport"/>
    <property type="evidence" value="ECO:0007669"/>
    <property type="project" value="UniProtKB-KW"/>
</dbReference>
<evidence type="ECO:0000256" key="2">
    <source>
        <dbReference type="ARBA" id="ARBA00006978"/>
    </source>
</evidence>
<dbReference type="AlphaFoldDB" id="A0A9X0BTV1"/>
<feature type="transmembrane region" description="Helical" evidence="9">
    <location>
        <begin position="163"/>
        <end position="185"/>
    </location>
</feature>
<evidence type="ECO:0000256" key="5">
    <source>
        <dbReference type="ARBA" id="ARBA00022989"/>
    </source>
</evidence>
<feature type="transmembrane region" description="Helical" evidence="9">
    <location>
        <begin position="98"/>
        <end position="120"/>
    </location>
</feature>
<keyword evidence="11" id="KW-1185">Reference proteome</keyword>
<comment type="caution">
    <text evidence="10">The sequence shown here is derived from an EMBL/GenBank/DDBJ whole genome shotgun (WGS) entry which is preliminary data.</text>
</comment>
<feature type="transmembrane region" description="Helical" evidence="9">
    <location>
        <begin position="405"/>
        <end position="425"/>
    </location>
</feature>
<keyword evidence="9" id="KW-0029">Amino-acid transport</keyword>
<comment type="function">
    <text evidence="8 9">Vacuolar effluxer which mediate the efflux of amino acids resulting from autophagic degradation. The release of autophagic amino acids allows the maintenance of protein synthesis and viability during nitrogen starvation.</text>
</comment>
<dbReference type="Proteomes" id="UP001148312">
    <property type="component" value="Unassembled WGS sequence"/>
</dbReference>
<feature type="transmembrane region" description="Helical" evidence="9">
    <location>
        <begin position="223"/>
        <end position="245"/>
    </location>
</feature>
<comment type="subcellular location">
    <subcellularLocation>
        <location evidence="1 9">Vacuole membrane</location>
        <topology evidence="1 9">Multi-pass membrane protein</topology>
    </subcellularLocation>
</comment>
<name>A0A9X0BTV1_9EURO</name>
<dbReference type="EMBL" id="JAPWDQ010000006">
    <property type="protein sequence ID" value="KAJ5484028.1"/>
    <property type="molecule type" value="Genomic_DNA"/>
</dbReference>
<dbReference type="PANTHER" id="PTHR23519">
    <property type="entry name" value="AUTOPHAGY-RELATED PROTEIN 22"/>
    <property type="match status" value="1"/>
</dbReference>
<dbReference type="InterPro" id="IPR050495">
    <property type="entry name" value="ATG22/LtaA_families"/>
</dbReference>
<evidence type="ECO:0000256" key="1">
    <source>
        <dbReference type="ARBA" id="ARBA00004128"/>
    </source>
</evidence>
<reference evidence="10" key="1">
    <citation type="submission" date="2022-12" db="EMBL/GenBank/DDBJ databases">
        <authorList>
            <person name="Petersen C."/>
        </authorList>
    </citation>
    <scope>NUCLEOTIDE SEQUENCE</scope>
    <source>
        <strain evidence="10">IBT 30728</strain>
    </source>
</reference>
<feature type="transmembrane region" description="Helical" evidence="9">
    <location>
        <begin position="257"/>
        <end position="280"/>
    </location>
</feature>
<keyword evidence="7 9" id="KW-0472">Membrane</keyword>
<feature type="transmembrane region" description="Helical" evidence="9">
    <location>
        <begin position="316"/>
        <end position="336"/>
    </location>
</feature>
<dbReference type="InterPro" id="IPR036259">
    <property type="entry name" value="MFS_trans_sf"/>
</dbReference>
<comment type="similarity">
    <text evidence="2 9">Belongs to the ATG22 family.</text>
</comment>
<dbReference type="GO" id="GO:0006914">
    <property type="term" value="P:autophagy"/>
    <property type="evidence" value="ECO:0007669"/>
    <property type="project" value="UniProtKB-KW"/>
</dbReference>
<evidence type="ECO:0000256" key="3">
    <source>
        <dbReference type="ARBA" id="ARBA00022448"/>
    </source>
</evidence>
<evidence type="ECO:0000256" key="9">
    <source>
        <dbReference type="RuleBase" id="RU363073"/>
    </source>
</evidence>
<evidence type="ECO:0000313" key="10">
    <source>
        <dbReference type="EMBL" id="KAJ5484028.1"/>
    </source>
</evidence>
<feature type="transmembrane region" description="Helical" evidence="9">
    <location>
        <begin position="132"/>
        <end position="151"/>
    </location>
</feature>
<feature type="transmembrane region" description="Helical" evidence="9">
    <location>
        <begin position="437"/>
        <end position="456"/>
    </location>
</feature>
<dbReference type="RefSeq" id="XP_056789298.1">
    <property type="nucleotide sequence ID" value="XM_056935426.1"/>
</dbReference>
<keyword evidence="5 9" id="KW-1133">Transmembrane helix</keyword>
<evidence type="ECO:0000313" key="11">
    <source>
        <dbReference type="Proteomes" id="UP001148312"/>
    </source>
</evidence>
<feature type="transmembrane region" description="Helical" evidence="9">
    <location>
        <begin position="371"/>
        <end position="393"/>
    </location>
</feature>
<dbReference type="InterPro" id="IPR024671">
    <property type="entry name" value="Atg22-like"/>
</dbReference>
<keyword evidence="3 9" id="KW-0813">Transport</keyword>
<keyword evidence="6 9" id="KW-0072">Autophagy</keyword>
<dbReference type="GO" id="GO:0005774">
    <property type="term" value="C:vacuolar membrane"/>
    <property type="evidence" value="ECO:0007669"/>
    <property type="project" value="UniProtKB-SubCell"/>
</dbReference>